<dbReference type="Pfam" id="PF20582">
    <property type="entry name" value="UPF0758_N"/>
    <property type="match status" value="1"/>
</dbReference>
<dbReference type="Gene3D" id="3.40.140.10">
    <property type="entry name" value="Cytidine Deaminase, domain 2"/>
    <property type="match status" value="1"/>
</dbReference>
<dbReference type="EMBL" id="PDOA01000030">
    <property type="protein sequence ID" value="PWC26590.1"/>
    <property type="molecule type" value="Genomic_DNA"/>
</dbReference>
<keyword evidence="10" id="KW-1185">Reference proteome</keyword>
<dbReference type="PROSITE" id="PS50249">
    <property type="entry name" value="MPN"/>
    <property type="match status" value="1"/>
</dbReference>
<comment type="similarity">
    <text evidence="6">Belongs to the UPF0758 family.</text>
</comment>
<dbReference type="CDD" id="cd08071">
    <property type="entry name" value="MPN_DUF2466"/>
    <property type="match status" value="1"/>
</dbReference>
<feature type="domain" description="MPN" evidence="8">
    <location>
        <begin position="179"/>
        <end position="301"/>
    </location>
</feature>
<evidence type="ECO:0000313" key="10">
    <source>
        <dbReference type="Proteomes" id="UP000245048"/>
    </source>
</evidence>
<protein>
    <recommendedName>
        <fullName evidence="8">MPN domain-containing protein</fullName>
    </recommendedName>
</protein>
<evidence type="ECO:0000256" key="3">
    <source>
        <dbReference type="ARBA" id="ARBA00022801"/>
    </source>
</evidence>
<evidence type="ECO:0000256" key="7">
    <source>
        <dbReference type="SAM" id="MobiDB-lite"/>
    </source>
</evidence>
<keyword evidence="2" id="KW-0479">Metal-binding</keyword>
<dbReference type="InterPro" id="IPR001405">
    <property type="entry name" value="UPF0758"/>
</dbReference>
<dbReference type="OrthoDB" id="9804482at2"/>
<dbReference type="NCBIfam" id="NF000642">
    <property type="entry name" value="PRK00024.1"/>
    <property type="match status" value="1"/>
</dbReference>
<evidence type="ECO:0000259" key="8">
    <source>
        <dbReference type="PROSITE" id="PS50249"/>
    </source>
</evidence>
<dbReference type="PANTHER" id="PTHR30471:SF3">
    <property type="entry name" value="UPF0758 PROTEIN YEES-RELATED"/>
    <property type="match status" value="1"/>
</dbReference>
<proteinExistence type="inferred from homology"/>
<evidence type="ECO:0000256" key="4">
    <source>
        <dbReference type="ARBA" id="ARBA00022833"/>
    </source>
</evidence>
<evidence type="ECO:0000256" key="2">
    <source>
        <dbReference type="ARBA" id="ARBA00022723"/>
    </source>
</evidence>
<keyword evidence="4" id="KW-0862">Zinc</keyword>
<accession>A0A2U1UY70</accession>
<feature type="region of interest" description="Disordered" evidence="7">
    <location>
        <begin position="10"/>
        <end position="87"/>
    </location>
</feature>
<evidence type="ECO:0000256" key="5">
    <source>
        <dbReference type="ARBA" id="ARBA00023049"/>
    </source>
</evidence>
<dbReference type="Proteomes" id="UP000245048">
    <property type="component" value="Unassembled WGS sequence"/>
</dbReference>
<dbReference type="InterPro" id="IPR037518">
    <property type="entry name" value="MPN"/>
</dbReference>
<dbReference type="AlphaFoldDB" id="A0A2U1UY70"/>
<dbReference type="Pfam" id="PF04002">
    <property type="entry name" value="RadC"/>
    <property type="match status" value="1"/>
</dbReference>
<sequence>MRLARDLARLRWDRSAKRPAHHPPPSVQRFSGFAEDTAAIQRSADQTSSSPLRRSKADWIGRSPDLPPGPRSALPFPEGTGPHGHRGRMRQKLLERGPDALADYELLEMLLFFAFKQGDTKPLAKALINRHGSLAKVLTASEKELAETSGLGAPSIAALKLVQATALRLACSERMEQPVLNSWDRLTTYLGTALAGETTAQFRILFLDSKNRLIADEAQAGDAANPMPVDPRAVMKRALELHATALILVHHHPDGRPTPGQADRKMIAEIQAAGAILSVVLHDHLIVGKGRTLSLRREGLL</sequence>
<dbReference type="InterPro" id="IPR010994">
    <property type="entry name" value="RuvA_2-like"/>
</dbReference>
<evidence type="ECO:0000256" key="6">
    <source>
        <dbReference type="RuleBase" id="RU003797"/>
    </source>
</evidence>
<dbReference type="InterPro" id="IPR025657">
    <property type="entry name" value="RadC_JAB"/>
</dbReference>
<comment type="caution">
    <text evidence="9">The sequence shown here is derived from an EMBL/GenBank/DDBJ whole genome shotgun (WGS) entry which is preliminary data.</text>
</comment>
<evidence type="ECO:0000313" key="9">
    <source>
        <dbReference type="EMBL" id="PWC26590.1"/>
    </source>
</evidence>
<organism evidence="9 10">
    <name type="scientific">Teichococcus aestuarii</name>
    <dbReference type="NCBI Taxonomy" id="568898"/>
    <lineage>
        <taxon>Bacteria</taxon>
        <taxon>Pseudomonadati</taxon>
        <taxon>Pseudomonadota</taxon>
        <taxon>Alphaproteobacteria</taxon>
        <taxon>Acetobacterales</taxon>
        <taxon>Roseomonadaceae</taxon>
        <taxon>Roseomonas</taxon>
    </lineage>
</organism>
<keyword evidence="1" id="KW-0645">Protease</keyword>
<dbReference type="GO" id="GO:0006508">
    <property type="term" value="P:proteolysis"/>
    <property type="evidence" value="ECO:0007669"/>
    <property type="project" value="UniProtKB-KW"/>
</dbReference>
<dbReference type="PANTHER" id="PTHR30471">
    <property type="entry name" value="DNA REPAIR PROTEIN RADC"/>
    <property type="match status" value="1"/>
</dbReference>
<name>A0A2U1UY70_9PROT</name>
<dbReference type="InterPro" id="IPR046778">
    <property type="entry name" value="UPF0758_N"/>
</dbReference>
<keyword evidence="3" id="KW-0378">Hydrolase</keyword>
<evidence type="ECO:0000256" key="1">
    <source>
        <dbReference type="ARBA" id="ARBA00022670"/>
    </source>
</evidence>
<dbReference type="SUPFAM" id="SSF47781">
    <property type="entry name" value="RuvA domain 2-like"/>
    <property type="match status" value="1"/>
</dbReference>
<dbReference type="GO" id="GO:0046872">
    <property type="term" value="F:metal ion binding"/>
    <property type="evidence" value="ECO:0007669"/>
    <property type="project" value="UniProtKB-KW"/>
</dbReference>
<gene>
    <name evidence="9" type="ORF">CR165_22365</name>
</gene>
<reference evidence="10" key="1">
    <citation type="submission" date="2017-10" db="EMBL/GenBank/DDBJ databases">
        <authorList>
            <person name="Toshchakov S.V."/>
            <person name="Goeva M.A."/>
        </authorList>
    </citation>
    <scope>NUCLEOTIDE SEQUENCE [LARGE SCALE GENOMIC DNA]</scope>
    <source>
        <strain evidence="10">JR1/69-1-13</strain>
    </source>
</reference>
<keyword evidence="5" id="KW-0482">Metalloprotease</keyword>
<dbReference type="GO" id="GO:0008237">
    <property type="term" value="F:metallopeptidase activity"/>
    <property type="evidence" value="ECO:0007669"/>
    <property type="project" value="UniProtKB-KW"/>
</dbReference>
<dbReference type="NCBIfam" id="TIGR00608">
    <property type="entry name" value="radc"/>
    <property type="match status" value="1"/>
</dbReference>
<feature type="compositionally biased region" description="Polar residues" evidence="7">
    <location>
        <begin position="43"/>
        <end position="52"/>
    </location>
</feature>